<gene>
    <name evidence="3" type="ORF">METZ01_LOCUS316472</name>
</gene>
<dbReference type="EMBL" id="UINC01102192">
    <property type="protein sequence ID" value="SVC63618.1"/>
    <property type="molecule type" value="Genomic_DNA"/>
</dbReference>
<keyword evidence="2" id="KW-1133">Transmembrane helix</keyword>
<accession>A0A382NSZ8</accession>
<feature type="region of interest" description="Disordered" evidence="1">
    <location>
        <begin position="9"/>
        <end position="31"/>
    </location>
</feature>
<keyword evidence="2" id="KW-0812">Transmembrane</keyword>
<protein>
    <submittedName>
        <fullName evidence="3">Uncharacterized protein</fullName>
    </submittedName>
</protein>
<dbReference type="AlphaFoldDB" id="A0A382NSZ8"/>
<name>A0A382NSZ8_9ZZZZ</name>
<reference evidence="3" key="1">
    <citation type="submission" date="2018-05" db="EMBL/GenBank/DDBJ databases">
        <authorList>
            <person name="Lanie J.A."/>
            <person name="Ng W.-L."/>
            <person name="Kazmierczak K.M."/>
            <person name="Andrzejewski T.M."/>
            <person name="Davidsen T.M."/>
            <person name="Wayne K.J."/>
            <person name="Tettelin H."/>
            <person name="Glass J.I."/>
            <person name="Rusch D."/>
            <person name="Podicherti R."/>
            <person name="Tsui H.-C.T."/>
            <person name="Winkler M.E."/>
        </authorList>
    </citation>
    <scope>NUCLEOTIDE SEQUENCE</scope>
</reference>
<organism evidence="3">
    <name type="scientific">marine metagenome</name>
    <dbReference type="NCBI Taxonomy" id="408172"/>
    <lineage>
        <taxon>unclassified sequences</taxon>
        <taxon>metagenomes</taxon>
        <taxon>ecological metagenomes</taxon>
    </lineage>
</organism>
<feature type="transmembrane region" description="Helical" evidence="2">
    <location>
        <begin position="223"/>
        <end position="242"/>
    </location>
</feature>
<keyword evidence="2" id="KW-0472">Membrane</keyword>
<feature type="transmembrane region" description="Helical" evidence="2">
    <location>
        <begin position="254"/>
        <end position="272"/>
    </location>
</feature>
<evidence type="ECO:0000313" key="3">
    <source>
        <dbReference type="EMBL" id="SVC63618.1"/>
    </source>
</evidence>
<sequence length="279" mass="32459">MYQSHYCYKHKGQKPKTKEQETETGPPLGEDLWWTDEDESQRCDDDPEIHYGVCEFDTYDGICFHCKNMVHPDIHLIHLILNRRTAHGLLGHIFEILGEDLDPDLEEALDRILEPLAERDITAHPSLPPEARVKALQEMDDREHILTELEASFPDWKESHLLQFNLEPEGFGLGEEIHRLYDDIHAFNQEEWDYGHETSWAAEWKLKNPDPLPSQRERGTANLNPVAHLVAAVYAMACWNWLANADHYASSEDMEVICMIMTIPLFGIYQFFSYGHEME</sequence>
<evidence type="ECO:0000256" key="2">
    <source>
        <dbReference type="SAM" id="Phobius"/>
    </source>
</evidence>
<proteinExistence type="predicted"/>
<evidence type="ECO:0000256" key="1">
    <source>
        <dbReference type="SAM" id="MobiDB-lite"/>
    </source>
</evidence>